<dbReference type="InterPro" id="IPR011051">
    <property type="entry name" value="RmlC_Cupin_sf"/>
</dbReference>
<dbReference type="Pfam" id="PF12833">
    <property type="entry name" value="HTH_18"/>
    <property type="match status" value="1"/>
</dbReference>
<dbReference type="SUPFAM" id="SSF51182">
    <property type="entry name" value="RmlC-like cupins"/>
    <property type="match status" value="1"/>
</dbReference>
<proteinExistence type="predicted"/>
<dbReference type="PANTHER" id="PTHR11019">
    <property type="entry name" value="HTH-TYPE TRANSCRIPTIONAL REGULATOR NIMR"/>
    <property type="match status" value="1"/>
</dbReference>
<dbReference type="PROSITE" id="PS01124">
    <property type="entry name" value="HTH_ARAC_FAMILY_2"/>
    <property type="match status" value="1"/>
</dbReference>
<dbReference type="PANTHER" id="PTHR11019:SF199">
    <property type="entry name" value="HTH-TYPE TRANSCRIPTIONAL REGULATOR NIMR"/>
    <property type="match status" value="1"/>
</dbReference>
<dbReference type="PROSITE" id="PS00041">
    <property type="entry name" value="HTH_ARAC_FAMILY_1"/>
    <property type="match status" value="1"/>
</dbReference>
<reference evidence="9 10" key="1">
    <citation type="submission" date="2013-01" db="EMBL/GenBank/DDBJ databases">
        <title>Whole genome shotgun sequence of Gordonia soli NBRC 108243.</title>
        <authorList>
            <person name="Isaki-Nakamura S."/>
            <person name="Hosoyama A."/>
            <person name="Tsuchikane K."/>
            <person name="Ando Y."/>
            <person name="Baba S."/>
            <person name="Ohji S."/>
            <person name="Hamada M."/>
            <person name="Tamura T."/>
            <person name="Yamazoe A."/>
            <person name="Yamazaki S."/>
            <person name="Fujita N."/>
        </authorList>
    </citation>
    <scope>NUCLEOTIDE SEQUENCE [LARGE SCALE GENOMIC DNA]</scope>
    <source>
        <strain evidence="9 10">NBRC 108243</strain>
    </source>
</reference>
<dbReference type="InterPro" id="IPR009057">
    <property type="entry name" value="Homeodomain-like_sf"/>
</dbReference>
<dbReference type="GO" id="GO:0043565">
    <property type="term" value="F:sequence-specific DNA binding"/>
    <property type="evidence" value="ECO:0007669"/>
    <property type="project" value="InterPro"/>
</dbReference>
<keyword evidence="4" id="KW-0804">Transcription</keyword>
<keyword evidence="3" id="KW-0238">DNA-binding</keyword>
<dbReference type="STRING" id="1223545.GS4_02_02220"/>
<evidence type="ECO:0000256" key="6">
    <source>
        <dbReference type="ARBA" id="ARBA00079449"/>
    </source>
</evidence>
<evidence type="ECO:0000313" key="9">
    <source>
        <dbReference type="EMBL" id="GAC66511.1"/>
    </source>
</evidence>
<sequence>MRMADHQYPETATRLGASPILSIAHGAVAPAMKLPAAHSHPEPLLMGTATATVTVTAGDRDWLVPPGYGLWIPGNVEHSGEILRRGEGFTLVFAADRSPIDWPEPTGVIVGPLLRELIDHLQRIEHNDPTRPAAESLLFALLRPASSHDLRLIMPTDPRIRPIAEQLVADPADDRGVDAWAAEVHVGARTLSRLFAAETGLPFARWRTYARVHAAIGLLVGGDPVGAVARAVGYRKTSAFIAAFSRVTGHTPGTYRDANRPESNQTLNRNSTTSPSAMT</sequence>
<evidence type="ECO:0000256" key="3">
    <source>
        <dbReference type="ARBA" id="ARBA00023125"/>
    </source>
</evidence>
<dbReference type="AlphaFoldDB" id="M0QDW5"/>
<dbReference type="FunFam" id="1.10.10.60:FF:000132">
    <property type="entry name" value="AraC family transcriptional regulator"/>
    <property type="match status" value="1"/>
</dbReference>
<dbReference type="EMBL" id="BANX01000002">
    <property type="protein sequence ID" value="GAC66511.1"/>
    <property type="molecule type" value="Genomic_DNA"/>
</dbReference>
<evidence type="ECO:0000256" key="1">
    <source>
        <dbReference type="ARBA" id="ARBA00022491"/>
    </source>
</evidence>
<dbReference type="InterPro" id="IPR018060">
    <property type="entry name" value="HTH_AraC"/>
</dbReference>
<feature type="compositionally biased region" description="Polar residues" evidence="7">
    <location>
        <begin position="261"/>
        <end position="279"/>
    </location>
</feature>
<dbReference type="SMART" id="SM00342">
    <property type="entry name" value="HTH_ARAC"/>
    <property type="match status" value="1"/>
</dbReference>
<dbReference type="Gene3D" id="1.10.10.60">
    <property type="entry name" value="Homeodomain-like"/>
    <property type="match status" value="1"/>
</dbReference>
<gene>
    <name evidence="9" type="ORF">GS4_02_02220</name>
</gene>
<dbReference type="GO" id="GO:0003700">
    <property type="term" value="F:DNA-binding transcription factor activity"/>
    <property type="evidence" value="ECO:0007669"/>
    <property type="project" value="InterPro"/>
</dbReference>
<dbReference type="Proteomes" id="UP000011666">
    <property type="component" value="Unassembled WGS sequence"/>
</dbReference>
<evidence type="ECO:0000313" key="10">
    <source>
        <dbReference type="Proteomes" id="UP000011666"/>
    </source>
</evidence>
<keyword evidence="2" id="KW-0805">Transcription regulation</keyword>
<feature type="domain" description="HTH araC/xylS-type" evidence="8">
    <location>
        <begin position="161"/>
        <end position="258"/>
    </location>
</feature>
<name>M0QDW5_9ACTN</name>
<accession>M0QDW5</accession>
<evidence type="ECO:0000259" key="8">
    <source>
        <dbReference type="PROSITE" id="PS01124"/>
    </source>
</evidence>
<evidence type="ECO:0000256" key="4">
    <source>
        <dbReference type="ARBA" id="ARBA00023163"/>
    </source>
</evidence>
<protein>
    <recommendedName>
        <fullName evidence="5">HTH-type transcriptional regulator RipA</fullName>
    </recommendedName>
    <alternativeName>
        <fullName evidence="6">Repressor of iron proteins A</fullName>
    </alternativeName>
</protein>
<keyword evidence="10" id="KW-1185">Reference proteome</keyword>
<dbReference type="eggNOG" id="COG2207">
    <property type="taxonomic scope" value="Bacteria"/>
</dbReference>
<dbReference type="InterPro" id="IPR018062">
    <property type="entry name" value="HTH_AraC-typ_CS"/>
</dbReference>
<evidence type="ECO:0000256" key="5">
    <source>
        <dbReference type="ARBA" id="ARBA00074140"/>
    </source>
</evidence>
<dbReference type="OrthoDB" id="2039152at2"/>
<dbReference type="SUPFAM" id="SSF46689">
    <property type="entry name" value="Homeodomain-like"/>
    <property type="match status" value="2"/>
</dbReference>
<keyword evidence="1" id="KW-0678">Repressor</keyword>
<evidence type="ECO:0000256" key="7">
    <source>
        <dbReference type="SAM" id="MobiDB-lite"/>
    </source>
</evidence>
<comment type="caution">
    <text evidence="9">The sequence shown here is derived from an EMBL/GenBank/DDBJ whole genome shotgun (WGS) entry which is preliminary data.</text>
</comment>
<feature type="region of interest" description="Disordered" evidence="7">
    <location>
        <begin position="251"/>
        <end position="279"/>
    </location>
</feature>
<organism evidence="9 10">
    <name type="scientific">Gordonia soli NBRC 108243</name>
    <dbReference type="NCBI Taxonomy" id="1223545"/>
    <lineage>
        <taxon>Bacteria</taxon>
        <taxon>Bacillati</taxon>
        <taxon>Actinomycetota</taxon>
        <taxon>Actinomycetes</taxon>
        <taxon>Mycobacteriales</taxon>
        <taxon>Gordoniaceae</taxon>
        <taxon>Gordonia</taxon>
    </lineage>
</organism>
<evidence type="ECO:0000256" key="2">
    <source>
        <dbReference type="ARBA" id="ARBA00023015"/>
    </source>
</evidence>